<dbReference type="Pfam" id="PF09922">
    <property type="entry name" value="LiaF-like_C"/>
    <property type="match status" value="1"/>
</dbReference>
<dbReference type="InterPro" id="IPR024425">
    <property type="entry name" value="LiaF-like_C"/>
</dbReference>
<keyword evidence="1" id="KW-1133">Transmembrane helix</keyword>
<evidence type="ECO:0000259" key="2">
    <source>
        <dbReference type="Pfam" id="PF09922"/>
    </source>
</evidence>
<keyword evidence="5" id="KW-1185">Reference proteome</keyword>
<dbReference type="Pfam" id="PF22570">
    <property type="entry name" value="LiaF-TM"/>
    <property type="match status" value="1"/>
</dbReference>
<feature type="domain" description="LiaF transmembrane" evidence="3">
    <location>
        <begin position="6"/>
        <end position="101"/>
    </location>
</feature>
<evidence type="ECO:0000256" key="1">
    <source>
        <dbReference type="SAM" id="Phobius"/>
    </source>
</evidence>
<sequence length="218" mass="24089">MRGRVWLGLLFLVLGISFFLHQAHIIDLVQFLSTGWPFIFIIIGVIQLLNRTYSSTISGLLFLLMGILFLVNEWYEVNLIPYVLPLIFIFIGLVIIFTRKRLDSVTHSTRELRSFALLGSASIKSRSTNLKGGSIVNVLGGSEIDLREAVILDEATIDLSCVLGGITIIVPKSVRVEVSGIPILGAWEDNTRIYSDDGSLPGLKINCLVVLGGVEFRN</sequence>
<dbReference type="RefSeq" id="WP_320378382.1">
    <property type="nucleotide sequence ID" value="NZ_JAWDIQ010000001.1"/>
</dbReference>
<evidence type="ECO:0000259" key="3">
    <source>
        <dbReference type="Pfam" id="PF22570"/>
    </source>
</evidence>
<comment type="caution">
    <text evidence="4">The sequence shown here is derived from an EMBL/GenBank/DDBJ whole genome shotgun (WGS) entry which is preliminary data.</text>
</comment>
<name>A0ABU5CNV6_9BACI</name>
<proteinExistence type="predicted"/>
<organism evidence="4 5">
    <name type="scientific">Paracerasibacillus soli</name>
    <dbReference type="NCBI Taxonomy" id="480284"/>
    <lineage>
        <taxon>Bacteria</taxon>
        <taxon>Bacillati</taxon>
        <taxon>Bacillota</taxon>
        <taxon>Bacilli</taxon>
        <taxon>Bacillales</taxon>
        <taxon>Bacillaceae</taxon>
        <taxon>Paracerasibacillus</taxon>
    </lineage>
</organism>
<dbReference type="PANTHER" id="PTHR40763">
    <property type="entry name" value="MEMBRANE PROTEIN-RELATED"/>
    <property type="match status" value="1"/>
</dbReference>
<gene>
    <name evidence="4" type="ORF">RWD45_01835</name>
</gene>
<dbReference type="Proteomes" id="UP001275315">
    <property type="component" value="Unassembled WGS sequence"/>
</dbReference>
<dbReference type="PANTHER" id="PTHR40763:SF5">
    <property type="entry name" value="MEMBRANE PROTEIN"/>
    <property type="match status" value="1"/>
</dbReference>
<reference evidence="4 5" key="1">
    <citation type="submission" date="2023-10" db="EMBL/GenBank/DDBJ databases">
        <title>Virgibacillus soli CC-YMP-6 genome.</title>
        <authorList>
            <person name="Miliotis G."/>
            <person name="Sengupta P."/>
            <person name="Hameed A."/>
            <person name="Chuvochina M."/>
            <person name="Mcdonagh F."/>
            <person name="Simpson A.C."/>
            <person name="Singh N.K."/>
            <person name="Rekha P.D."/>
            <person name="Raman K."/>
            <person name="Hugenholtz P."/>
            <person name="Venkateswaran K."/>
        </authorList>
    </citation>
    <scope>NUCLEOTIDE SEQUENCE [LARGE SCALE GENOMIC DNA]</scope>
    <source>
        <strain evidence="4 5">CC-YMP-6</strain>
    </source>
</reference>
<feature type="transmembrane region" description="Helical" evidence="1">
    <location>
        <begin position="80"/>
        <end position="98"/>
    </location>
</feature>
<feature type="domain" description="Cell wall-active antibiotics response LiaF-like C-terminal" evidence="2">
    <location>
        <begin position="118"/>
        <end position="186"/>
    </location>
</feature>
<protein>
    <submittedName>
        <fullName evidence="4">LiaF-related protein</fullName>
    </submittedName>
</protein>
<dbReference type="InterPro" id="IPR054331">
    <property type="entry name" value="LiaF_TM"/>
</dbReference>
<dbReference type="EMBL" id="JAWDIQ010000001">
    <property type="protein sequence ID" value="MDY0407576.1"/>
    <property type="molecule type" value="Genomic_DNA"/>
</dbReference>
<keyword evidence="1" id="KW-0812">Transmembrane</keyword>
<evidence type="ECO:0000313" key="5">
    <source>
        <dbReference type="Proteomes" id="UP001275315"/>
    </source>
</evidence>
<evidence type="ECO:0000313" key="4">
    <source>
        <dbReference type="EMBL" id="MDY0407576.1"/>
    </source>
</evidence>
<keyword evidence="1" id="KW-0472">Membrane</keyword>
<accession>A0ABU5CNV6</accession>
<feature type="transmembrane region" description="Helical" evidence="1">
    <location>
        <begin position="57"/>
        <end position="74"/>
    </location>
</feature>
<feature type="transmembrane region" description="Helical" evidence="1">
    <location>
        <begin position="35"/>
        <end position="50"/>
    </location>
</feature>